<dbReference type="EnsemblProtists" id="EOD31564">
    <property type="protein sequence ID" value="EOD31564"/>
    <property type="gene ID" value="EMIHUDRAFT_231738"/>
</dbReference>
<dbReference type="RefSeq" id="XP_005783993.1">
    <property type="nucleotide sequence ID" value="XM_005783936.1"/>
</dbReference>
<dbReference type="PaxDb" id="2903-EOD31564"/>
<dbReference type="HOGENOM" id="CLU_1734928_0_0_1"/>
<dbReference type="Proteomes" id="UP000013827">
    <property type="component" value="Unassembled WGS sequence"/>
</dbReference>
<dbReference type="GeneID" id="17276881"/>
<dbReference type="KEGG" id="ehx:EMIHUDRAFT_231738"/>
<reference evidence="2" key="1">
    <citation type="journal article" date="2013" name="Nature">
        <title>Pan genome of the phytoplankton Emiliania underpins its global distribution.</title>
        <authorList>
            <person name="Read B.A."/>
            <person name="Kegel J."/>
            <person name="Klute M.J."/>
            <person name="Kuo A."/>
            <person name="Lefebvre S.C."/>
            <person name="Maumus F."/>
            <person name="Mayer C."/>
            <person name="Miller J."/>
            <person name="Monier A."/>
            <person name="Salamov A."/>
            <person name="Young J."/>
            <person name="Aguilar M."/>
            <person name="Claverie J.M."/>
            <person name="Frickenhaus S."/>
            <person name="Gonzalez K."/>
            <person name="Herman E.K."/>
            <person name="Lin Y.C."/>
            <person name="Napier J."/>
            <person name="Ogata H."/>
            <person name="Sarno A.F."/>
            <person name="Shmutz J."/>
            <person name="Schroeder D."/>
            <person name="de Vargas C."/>
            <person name="Verret F."/>
            <person name="von Dassow P."/>
            <person name="Valentin K."/>
            <person name="Van de Peer Y."/>
            <person name="Wheeler G."/>
            <person name="Dacks J.B."/>
            <person name="Delwiche C.F."/>
            <person name="Dyhrman S.T."/>
            <person name="Glockner G."/>
            <person name="John U."/>
            <person name="Richards T."/>
            <person name="Worden A.Z."/>
            <person name="Zhang X."/>
            <person name="Grigoriev I.V."/>
            <person name="Allen A.E."/>
            <person name="Bidle K."/>
            <person name="Borodovsky M."/>
            <person name="Bowler C."/>
            <person name="Brownlee C."/>
            <person name="Cock J.M."/>
            <person name="Elias M."/>
            <person name="Gladyshev V.N."/>
            <person name="Groth M."/>
            <person name="Guda C."/>
            <person name="Hadaegh A."/>
            <person name="Iglesias-Rodriguez M.D."/>
            <person name="Jenkins J."/>
            <person name="Jones B.M."/>
            <person name="Lawson T."/>
            <person name="Leese F."/>
            <person name="Lindquist E."/>
            <person name="Lobanov A."/>
            <person name="Lomsadze A."/>
            <person name="Malik S.B."/>
            <person name="Marsh M.E."/>
            <person name="Mackinder L."/>
            <person name="Mock T."/>
            <person name="Mueller-Roeber B."/>
            <person name="Pagarete A."/>
            <person name="Parker M."/>
            <person name="Probert I."/>
            <person name="Quesneville H."/>
            <person name="Raines C."/>
            <person name="Rensing S.A."/>
            <person name="Riano-Pachon D.M."/>
            <person name="Richier S."/>
            <person name="Rokitta S."/>
            <person name="Shiraiwa Y."/>
            <person name="Soanes D.M."/>
            <person name="van der Giezen M."/>
            <person name="Wahlund T.M."/>
            <person name="Williams B."/>
            <person name="Wilson W."/>
            <person name="Wolfe G."/>
            <person name="Wurch L.L."/>
        </authorList>
    </citation>
    <scope>NUCLEOTIDE SEQUENCE</scope>
</reference>
<reference evidence="1" key="2">
    <citation type="submission" date="2024-10" db="UniProtKB">
        <authorList>
            <consortium name="EnsemblProtists"/>
        </authorList>
    </citation>
    <scope>IDENTIFICATION</scope>
</reference>
<organism evidence="1 2">
    <name type="scientific">Emiliania huxleyi (strain CCMP1516)</name>
    <dbReference type="NCBI Taxonomy" id="280463"/>
    <lineage>
        <taxon>Eukaryota</taxon>
        <taxon>Haptista</taxon>
        <taxon>Haptophyta</taxon>
        <taxon>Prymnesiophyceae</taxon>
        <taxon>Isochrysidales</taxon>
        <taxon>Noelaerhabdaceae</taxon>
        <taxon>Emiliania</taxon>
    </lineage>
</organism>
<keyword evidence="2" id="KW-1185">Reference proteome</keyword>
<accession>A0A0D3K729</accession>
<dbReference type="AlphaFoldDB" id="A0A0D3K729"/>
<evidence type="ECO:0000313" key="2">
    <source>
        <dbReference type="Proteomes" id="UP000013827"/>
    </source>
</evidence>
<evidence type="ECO:0000313" key="1">
    <source>
        <dbReference type="EnsemblProtists" id="EOD31564"/>
    </source>
</evidence>
<protein>
    <submittedName>
        <fullName evidence="1">Uncharacterized protein</fullName>
    </submittedName>
</protein>
<sequence>MDTTAYNYNPYAKQPCVDGDSAGDTCVACLYPGCTNSTAPNFDPNAIFDDGTCRSDFICTDEEAINTKASYDGCTYQMVQAGQEPCRCLYSGCGNESASNFNEDSNTPCIDDVCTTFLLRQRGEDGICKGYAQASTAEYSRTPLQPCPLER</sequence>
<name>A0A0D3K729_EMIH1</name>
<proteinExistence type="predicted"/>